<feature type="chain" id="PRO_5033361162" evidence="1">
    <location>
        <begin position="22"/>
        <end position="340"/>
    </location>
</feature>
<evidence type="ECO:0000259" key="2">
    <source>
        <dbReference type="Pfam" id="PF01823"/>
    </source>
</evidence>
<dbReference type="RefSeq" id="WP_115621058.1">
    <property type="nucleotide sequence ID" value="NZ_CP033928.1"/>
</dbReference>
<reference evidence="4 5" key="1">
    <citation type="submission" date="2018-06" db="EMBL/GenBank/DDBJ databases">
        <authorList>
            <consortium name="Pathogen Informatics"/>
            <person name="Doyle S."/>
        </authorList>
    </citation>
    <scope>NUCLEOTIDE SEQUENCE [LARGE SCALE GENOMIC DNA]</scope>
    <source>
        <strain evidence="4 5">NCTC13532</strain>
    </source>
</reference>
<evidence type="ECO:0000313" key="3">
    <source>
        <dbReference type="EMBL" id="AZA62225.1"/>
    </source>
</evidence>
<evidence type="ECO:0000313" key="4">
    <source>
        <dbReference type="EMBL" id="SUX47718.1"/>
    </source>
</evidence>
<dbReference type="EMBL" id="UFVR01000004">
    <property type="protein sequence ID" value="SUX47718.1"/>
    <property type="molecule type" value="Genomic_DNA"/>
</dbReference>
<accession>A0A381FMT0</accession>
<evidence type="ECO:0000256" key="1">
    <source>
        <dbReference type="SAM" id="SignalP"/>
    </source>
</evidence>
<gene>
    <name evidence="3" type="ORF">EG340_14800</name>
    <name evidence="4" type="ORF">NCTC13532_03300</name>
</gene>
<reference evidence="3 6" key="2">
    <citation type="submission" date="2018-11" db="EMBL/GenBank/DDBJ databases">
        <title>Proposal to divide the Flavobacteriaceae and reorganize its genera based on Amino Acid Identity values calculated from whole genome sequences.</title>
        <authorList>
            <person name="Nicholson A.C."/>
            <person name="Gulvik C.A."/>
            <person name="Whitney A.M."/>
            <person name="Humrighouse B.W."/>
            <person name="Bell M."/>
            <person name="Holmes B."/>
            <person name="Steigerwalt A."/>
            <person name="Villarma A."/>
            <person name="Sheth M."/>
            <person name="Batra D."/>
            <person name="Pryor J."/>
            <person name="Bernardet J.-F."/>
            <person name="Hugo C."/>
            <person name="Kampfer P."/>
            <person name="Newman J."/>
            <person name="Mcquiston J.R."/>
        </authorList>
    </citation>
    <scope>NUCLEOTIDE SEQUENCE [LARGE SCALE GENOMIC DNA]</scope>
    <source>
        <strain evidence="3 6">G0211</strain>
    </source>
</reference>
<feature type="signal peptide" evidence="1">
    <location>
        <begin position="1"/>
        <end position="21"/>
    </location>
</feature>
<evidence type="ECO:0000313" key="5">
    <source>
        <dbReference type="Proteomes" id="UP000254282"/>
    </source>
</evidence>
<dbReference type="PROSITE" id="PS51257">
    <property type="entry name" value="PROKAR_LIPOPROTEIN"/>
    <property type="match status" value="1"/>
</dbReference>
<dbReference type="EMBL" id="CP033928">
    <property type="protein sequence ID" value="AZA62225.1"/>
    <property type="molecule type" value="Genomic_DNA"/>
</dbReference>
<protein>
    <submittedName>
        <fullName evidence="4">MAC/Perforin domain</fullName>
    </submittedName>
</protein>
<proteinExistence type="predicted"/>
<feature type="domain" description="MACPF" evidence="2">
    <location>
        <begin position="165"/>
        <end position="330"/>
    </location>
</feature>
<sequence length="340" mass="38606">MKKLFFLSLSTVMMMSVISCSTETNDELPNEKMVENVEDWDHIQLTITDSSKQLGTYNALGYGYNVLGEYANENSTTLKIIDTDKFKAEHHPRLSEENVLSNEYTENYGEDAAAYLQMISKKVSATQQFKVYGKTIPFSSAILSSKKYDPHFIYGNYSHIIKQKRFRLNESHELLSNYLTANFSKDLEEKTAEQIVKKYGTHVAVDIYTGSIIEMIFQAKTTNPDRASAARIGIKTIVGTDNEIDTQAASKNYEKKLFYKTRGGDKSLAMAGIFNLKKITPTINFYNWQSTSTTENAVLVDFGDNGLIFLYDLVKDPSKKAELKLYIDQYINENQVVLES</sequence>
<dbReference type="InterPro" id="IPR020864">
    <property type="entry name" value="MACPF"/>
</dbReference>
<evidence type="ECO:0000313" key="6">
    <source>
        <dbReference type="Proteomes" id="UP000269076"/>
    </source>
</evidence>
<keyword evidence="1" id="KW-0732">Signal</keyword>
<dbReference type="Proteomes" id="UP000254282">
    <property type="component" value="Unassembled WGS sequence"/>
</dbReference>
<dbReference type="STRING" id="254.SAMN05421682_105194"/>
<dbReference type="Proteomes" id="UP000269076">
    <property type="component" value="Chromosome"/>
</dbReference>
<name>A0A381FMT0_9FLAO</name>
<dbReference type="Pfam" id="PF01823">
    <property type="entry name" value="MACPF"/>
    <property type="match status" value="1"/>
</dbReference>
<organism evidence="4 5">
    <name type="scientific">Chryseobacterium indoltheticum</name>
    <dbReference type="NCBI Taxonomy" id="254"/>
    <lineage>
        <taxon>Bacteria</taxon>
        <taxon>Pseudomonadati</taxon>
        <taxon>Bacteroidota</taxon>
        <taxon>Flavobacteriia</taxon>
        <taxon>Flavobacteriales</taxon>
        <taxon>Weeksellaceae</taxon>
        <taxon>Chryseobacterium group</taxon>
        <taxon>Chryseobacterium</taxon>
    </lineage>
</organism>
<dbReference type="AlphaFoldDB" id="A0A381FMT0"/>